<dbReference type="Proteomes" id="UP000054018">
    <property type="component" value="Unassembled WGS sequence"/>
</dbReference>
<organism evidence="1 2">
    <name type="scientific">Pisolithus microcarpus 441</name>
    <dbReference type="NCBI Taxonomy" id="765257"/>
    <lineage>
        <taxon>Eukaryota</taxon>
        <taxon>Fungi</taxon>
        <taxon>Dikarya</taxon>
        <taxon>Basidiomycota</taxon>
        <taxon>Agaricomycotina</taxon>
        <taxon>Agaricomycetes</taxon>
        <taxon>Agaricomycetidae</taxon>
        <taxon>Boletales</taxon>
        <taxon>Sclerodermatineae</taxon>
        <taxon>Pisolithaceae</taxon>
        <taxon>Pisolithus</taxon>
    </lineage>
</organism>
<dbReference type="OrthoDB" id="2919534at2759"/>
<dbReference type="EMBL" id="KN834033">
    <property type="protein sequence ID" value="KIK12940.1"/>
    <property type="molecule type" value="Genomic_DNA"/>
</dbReference>
<dbReference type="HOGENOM" id="CLU_097628_1_1_1"/>
<proteinExistence type="predicted"/>
<name>A0A0C9XKW9_9AGAM</name>
<evidence type="ECO:0000313" key="1">
    <source>
        <dbReference type="EMBL" id="KIK12940.1"/>
    </source>
</evidence>
<accession>A0A0C9XKW9</accession>
<evidence type="ECO:0000313" key="2">
    <source>
        <dbReference type="Proteomes" id="UP000054018"/>
    </source>
</evidence>
<reference evidence="1 2" key="1">
    <citation type="submission" date="2014-04" db="EMBL/GenBank/DDBJ databases">
        <authorList>
            <consortium name="DOE Joint Genome Institute"/>
            <person name="Kuo A."/>
            <person name="Kohler A."/>
            <person name="Costa M.D."/>
            <person name="Nagy L.G."/>
            <person name="Floudas D."/>
            <person name="Copeland A."/>
            <person name="Barry K.W."/>
            <person name="Cichocki N."/>
            <person name="Veneault-Fourrey C."/>
            <person name="LaButti K."/>
            <person name="Lindquist E.A."/>
            <person name="Lipzen A."/>
            <person name="Lundell T."/>
            <person name="Morin E."/>
            <person name="Murat C."/>
            <person name="Sun H."/>
            <person name="Tunlid A."/>
            <person name="Henrissat B."/>
            <person name="Grigoriev I.V."/>
            <person name="Hibbett D.S."/>
            <person name="Martin F."/>
            <person name="Nordberg H.P."/>
            <person name="Cantor M.N."/>
            <person name="Hua S.X."/>
        </authorList>
    </citation>
    <scope>NUCLEOTIDE SEQUENCE [LARGE SCALE GENOMIC DNA]</scope>
    <source>
        <strain evidence="1 2">441</strain>
    </source>
</reference>
<dbReference type="AlphaFoldDB" id="A0A0C9XKW9"/>
<reference evidence="2" key="2">
    <citation type="submission" date="2015-01" db="EMBL/GenBank/DDBJ databases">
        <title>Evolutionary Origins and Diversification of the Mycorrhizal Mutualists.</title>
        <authorList>
            <consortium name="DOE Joint Genome Institute"/>
            <consortium name="Mycorrhizal Genomics Consortium"/>
            <person name="Kohler A."/>
            <person name="Kuo A."/>
            <person name="Nagy L.G."/>
            <person name="Floudas D."/>
            <person name="Copeland A."/>
            <person name="Barry K.W."/>
            <person name="Cichocki N."/>
            <person name="Veneault-Fourrey C."/>
            <person name="LaButti K."/>
            <person name="Lindquist E.A."/>
            <person name="Lipzen A."/>
            <person name="Lundell T."/>
            <person name="Morin E."/>
            <person name="Murat C."/>
            <person name="Riley R."/>
            <person name="Ohm R."/>
            <person name="Sun H."/>
            <person name="Tunlid A."/>
            <person name="Henrissat B."/>
            <person name="Grigoriev I.V."/>
            <person name="Hibbett D.S."/>
            <person name="Martin F."/>
        </authorList>
    </citation>
    <scope>NUCLEOTIDE SEQUENCE [LARGE SCALE GENOMIC DNA]</scope>
    <source>
        <strain evidence="2">441</strain>
    </source>
</reference>
<protein>
    <submittedName>
        <fullName evidence="1">Uncharacterized protein</fullName>
    </submittedName>
</protein>
<sequence length="120" mass="13551">MAFQFLAMVDNGAMINAIDTAMYHRVQERMNSLRPSRRMLRMADGSLVPSSGAWSGMLQWGASNTQATFEVFPSQGSWKMLIGKLLLDQLRAIHYYVKDSIQIPNKYGYVKIENCAGRSI</sequence>
<keyword evidence="2" id="KW-1185">Reference proteome</keyword>
<gene>
    <name evidence="1" type="ORF">PISMIDRAFT_119924</name>
</gene>